<evidence type="ECO:0000256" key="4">
    <source>
        <dbReference type="ARBA" id="ARBA00023172"/>
    </source>
</evidence>
<evidence type="ECO:0000256" key="5">
    <source>
        <dbReference type="ARBA" id="ARBA00023242"/>
    </source>
</evidence>
<protein>
    <submittedName>
        <fullName evidence="7">XRCC3 isoform 2</fullName>
    </submittedName>
</protein>
<evidence type="ECO:0000256" key="2">
    <source>
        <dbReference type="ARBA" id="ARBA00022763"/>
    </source>
</evidence>
<comment type="subcellular location">
    <subcellularLocation>
        <location evidence="1">Nucleus</location>
    </subcellularLocation>
</comment>
<evidence type="ECO:0000259" key="6">
    <source>
        <dbReference type="Pfam" id="PF26169"/>
    </source>
</evidence>
<feature type="domain" description="XRCC3/RAD51 homolog 2 helix-hairpin-helix" evidence="6">
    <location>
        <begin position="4"/>
        <end position="46"/>
    </location>
</feature>
<dbReference type="Pfam" id="PF26169">
    <property type="entry name" value="HHH_XRCC3_RpoA"/>
    <property type="match status" value="1"/>
</dbReference>
<organism evidence="7">
    <name type="scientific">Pan troglodytes</name>
    <name type="common">Chimpanzee</name>
    <dbReference type="NCBI Taxonomy" id="9598"/>
    <lineage>
        <taxon>Eukaryota</taxon>
        <taxon>Metazoa</taxon>
        <taxon>Chordata</taxon>
        <taxon>Craniata</taxon>
        <taxon>Vertebrata</taxon>
        <taxon>Euteleostomi</taxon>
        <taxon>Mammalia</taxon>
        <taxon>Eutheria</taxon>
        <taxon>Euarchontoglires</taxon>
        <taxon>Primates</taxon>
        <taxon>Haplorrhini</taxon>
        <taxon>Catarrhini</taxon>
        <taxon>Hominidae</taxon>
        <taxon>Pan</taxon>
    </lineage>
</organism>
<keyword evidence="2" id="KW-0227">DNA damage</keyword>
<accession>A0A2J8QLG0</accession>
<reference evidence="7" key="1">
    <citation type="submission" date="2017-12" db="EMBL/GenBank/DDBJ databases">
        <title>High-resolution comparative analysis of great ape genomes.</title>
        <authorList>
            <person name="Pollen A."/>
            <person name="Hastie A."/>
            <person name="Hormozdiari F."/>
            <person name="Dougherty M."/>
            <person name="Liu R."/>
            <person name="Chaisson M."/>
            <person name="Hoppe E."/>
            <person name="Hill C."/>
            <person name="Pang A."/>
            <person name="Hillier L."/>
            <person name="Baker C."/>
            <person name="Armstrong J."/>
            <person name="Shendure J."/>
            <person name="Paten B."/>
            <person name="Wilson R."/>
            <person name="Chao H."/>
            <person name="Schneider V."/>
            <person name="Ventura M."/>
            <person name="Kronenberg Z."/>
            <person name="Murali S."/>
            <person name="Gordon D."/>
            <person name="Cantsilieris S."/>
            <person name="Munson K."/>
            <person name="Nelson B."/>
            <person name="Raja A."/>
            <person name="Underwood J."/>
            <person name="Diekhans M."/>
            <person name="Fiddes I."/>
            <person name="Haussler D."/>
            <person name="Eichler E."/>
        </authorList>
    </citation>
    <scope>NUCLEOTIDE SEQUENCE [LARGE SCALE GENOMIC DNA]</scope>
    <source>
        <strain evidence="7">Yerkes chimp pedigree #C0471</strain>
    </source>
</reference>
<name>A0A2J8QLG0_PANTR</name>
<sequence>MDLDLLDLNPRIIAAIKKAKLKSVKEVLHFSGPDLKRLTNLSSPEVW</sequence>
<feature type="non-terminal residue" evidence="7">
    <location>
        <position position="47"/>
    </location>
</feature>
<evidence type="ECO:0000313" key="7">
    <source>
        <dbReference type="EMBL" id="PNI97114.1"/>
    </source>
</evidence>
<dbReference type="SMR" id="A0A2J8QLG0"/>
<gene>
    <name evidence="7" type="ORF">CK820_G0024756</name>
</gene>
<evidence type="ECO:0000256" key="1">
    <source>
        <dbReference type="ARBA" id="ARBA00004123"/>
    </source>
</evidence>
<dbReference type="SUPFAM" id="SSF47789">
    <property type="entry name" value="C-terminal domain of RNA polymerase alpha subunit"/>
    <property type="match status" value="1"/>
</dbReference>
<comment type="caution">
    <text evidence="7">The sequence shown here is derived from an EMBL/GenBank/DDBJ whole genome shotgun (WGS) entry which is preliminary data.</text>
</comment>
<dbReference type="AlphaFoldDB" id="A0A2J8QLG0"/>
<keyword evidence="3" id="KW-0238">DNA-binding</keyword>
<proteinExistence type="predicted"/>
<dbReference type="InterPro" id="IPR058766">
    <property type="entry name" value="HHH_XRCC3_RAD51B"/>
</dbReference>
<evidence type="ECO:0000256" key="3">
    <source>
        <dbReference type="ARBA" id="ARBA00023125"/>
    </source>
</evidence>
<keyword evidence="4" id="KW-0233">DNA recombination</keyword>
<keyword evidence="5" id="KW-0539">Nucleus</keyword>
<dbReference type="EMBL" id="NBAG03000028">
    <property type="protein sequence ID" value="PNI97114.1"/>
    <property type="molecule type" value="Genomic_DNA"/>
</dbReference>